<sequence length="87" mass="9396">MYLLLGPHLELVQGGRSRSSLRPSPRTGLSNRLGLGTSEVLSTLGVSGQRITHLRPLQSSLHPTPSAFQSNAEVCSTWNLKIPTPHV</sequence>
<reference evidence="2" key="1">
    <citation type="submission" date="2020-08" db="EMBL/GenBank/DDBJ databases">
        <title>Multicomponent nature underlies the extraordinary mechanical properties of spider dragline silk.</title>
        <authorList>
            <person name="Kono N."/>
            <person name="Nakamura H."/>
            <person name="Mori M."/>
            <person name="Yoshida Y."/>
            <person name="Ohtoshi R."/>
            <person name="Malay A.D."/>
            <person name="Moran D.A.P."/>
            <person name="Tomita M."/>
            <person name="Numata K."/>
            <person name="Arakawa K."/>
        </authorList>
    </citation>
    <scope>NUCLEOTIDE SEQUENCE</scope>
</reference>
<organism evidence="2 3">
    <name type="scientific">Trichonephila inaurata madagascariensis</name>
    <dbReference type="NCBI Taxonomy" id="2747483"/>
    <lineage>
        <taxon>Eukaryota</taxon>
        <taxon>Metazoa</taxon>
        <taxon>Ecdysozoa</taxon>
        <taxon>Arthropoda</taxon>
        <taxon>Chelicerata</taxon>
        <taxon>Arachnida</taxon>
        <taxon>Araneae</taxon>
        <taxon>Araneomorphae</taxon>
        <taxon>Entelegynae</taxon>
        <taxon>Araneoidea</taxon>
        <taxon>Nephilidae</taxon>
        <taxon>Trichonephila</taxon>
        <taxon>Trichonephila inaurata</taxon>
    </lineage>
</organism>
<gene>
    <name evidence="2" type="ORF">TNIN_334291</name>
</gene>
<dbReference type="EMBL" id="BMAV01011828">
    <property type="protein sequence ID" value="GFY57965.1"/>
    <property type="molecule type" value="Genomic_DNA"/>
</dbReference>
<protein>
    <submittedName>
        <fullName evidence="2">Uncharacterized protein</fullName>
    </submittedName>
</protein>
<dbReference type="AlphaFoldDB" id="A0A8X6XQD8"/>
<evidence type="ECO:0000313" key="2">
    <source>
        <dbReference type="EMBL" id="GFY57965.1"/>
    </source>
</evidence>
<comment type="caution">
    <text evidence="2">The sequence shown here is derived from an EMBL/GenBank/DDBJ whole genome shotgun (WGS) entry which is preliminary data.</text>
</comment>
<feature type="compositionally biased region" description="Low complexity" evidence="1">
    <location>
        <begin position="14"/>
        <end position="30"/>
    </location>
</feature>
<evidence type="ECO:0000256" key="1">
    <source>
        <dbReference type="SAM" id="MobiDB-lite"/>
    </source>
</evidence>
<proteinExistence type="predicted"/>
<accession>A0A8X6XQD8</accession>
<name>A0A8X6XQD8_9ARAC</name>
<keyword evidence="3" id="KW-1185">Reference proteome</keyword>
<evidence type="ECO:0000313" key="3">
    <source>
        <dbReference type="Proteomes" id="UP000886998"/>
    </source>
</evidence>
<feature type="region of interest" description="Disordered" evidence="1">
    <location>
        <begin position="14"/>
        <end position="33"/>
    </location>
</feature>
<dbReference type="Proteomes" id="UP000886998">
    <property type="component" value="Unassembled WGS sequence"/>
</dbReference>